<dbReference type="SMART" id="SM00219">
    <property type="entry name" value="TyrKc"/>
    <property type="match status" value="1"/>
</dbReference>
<dbReference type="GO" id="GO:0005524">
    <property type="term" value="F:ATP binding"/>
    <property type="evidence" value="ECO:0007669"/>
    <property type="project" value="UniProtKB-UniRule"/>
</dbReference>
<evidence type="ECO:0000256" key="1">
    <source>
        <dbReference type="ARBA" id="ARBA00022679"/>
    </source>
</evidence>
<dbReference type="CDD" id="cd14014">
    <property type="entry name" value="STKc_PknB_like"/>
    <property type="match status" value="1"/>
</dbReference>
<dbReference type="AlphaFoldDB" id="A0A2P1PS57"/>
<keyword evidence="2 5" id="KW-0547">Nucleotide-binding</keyword>
<feature type="region of interest" description="Disordered" evidence="6">
    <location>
        <begin position="419"/>
        <end position="458"/>
    </location>
</feature>
<dbReference type="InterPro" id="IPR008266">
    <property type="entry name" value="Tyr_kinase_AS"/>
</dbReference>
<dbReference type="GO" id="GO:0004674">
    <property type="term" value="F:protein serine/threonine kinase activity"/>
    <property type="evidence" value="ECO:0007669"/>
    <property type="project" value="TreeGrafter"/>
</dbReference>
<dbReference type="InterPro" id="IPR017441">
    <property type="entry name" value="Protein_kinase_ATP_BS"/>
</dbReference>
<evidence type="ECO:0000256" key="4">
    <source>
        <dbReference type="ARBA" id="ARBA00022840"/>
    </source>
</evidence>
<dbReference type="Pfam" id="PF03781">
    <property type="entry name" value="FGE-sulfatase"/>
    <property type="match status" value="1"/>
</dbReference>
<evidence type="ECO:0000256" key="2">
    <source>
        <dbReference type="ARBA" id="ARBA00022741"/>
    </source>
</evidence>
<dbReference type="Gene3D" id="1.25.40.10">
    <property type="entry name" value="Tetratricopeptide repeat domain"/>
    <property type="match status" value="1"/>
</dbReference>
<dbReference type="PROSITE" id="PS50011">
    <property type="entry name" value="PROTEIN_KINASE_DOM"/>
    <property type="match status" value="1"/>
</dbReference>
<dbReference type="InterPro" id="IPR042095">
    <property type="entry name" value="SUMF_sf"/>
</dbReference>
<evidence type="ECO:0000256" key="3">
    <source>
        <dbReference type="ARBA" id="ARBA00022777"/>
    </source>
</evidence>
<keyword evidence="4 5" id="KW-0067">ATP-binding</keyword>
<dbReference type="Gene3D" id="3.90.1580.10">
    <property type="entry name" value="paralog of FGE (formylglycine-generating enzyme)"/>
    <property type="match status" value="1"/>
</dbReference>
<keyword evidence="9" id="KW-1185">Reference proteome</keyword>
<dbReference type="Gene3D" id="1.10.510.10">
    <property type="entry name" value="Transferase(Phosphotransferase) domain 1"/>
    <property type="match status" value="1"/>
</dbReference>
<evidence type="ECO:0000313" key="8">
    <source>
        <dbReference type="EMBL" id="AVP97677.1"/>
    </source>
</evidence>
<evidence type="ECO:0000256" key="5">
    <source>
        <dbReference type="PROSITE-ProRule" id="PRU10141"/>
    </source>
</evidence>
<dbReference type="PANTHER" id="PTHR43289">
    <property type="entry name" value="MITOGEN-ACTIVATED PROTEIN KINASE KINASE KINASE 20-RELATED"/>
    <property type="match status" value="1"/>
</dbReference>
<dbReference type="InterPro" id="IPR011009">
    <property type="entry name" value="Kinase-like_dom_sf"/>
</dbReference>
<reference evidence="8 9" key="2">
    <citation type="submission" date="2018-03" db="EMBL/GenBank/DDBJ databases">
        <authorList>
            <person name="Keele B.F."/>
        </authorList>
    </citation>
    <scope>NUCLEOTIDE SEQUENCE [LARGE SCALE GENOMIC DNA]</scope>
    <source>
        <strain evidence="8 9">D13</strain>
    </source>
</reference>
<evidence type="ECO:0000256" key="6">
    <source>
        <dbReference type="SAM" id="MobiDB-lite"/>
    </source>
</evidence>
<dbReference type="InterPro" id="IPR016187">
    <property type="entry name" value="CTDL_fold"/>
</dbReference>
<dbReference type="SUPFAM" id="SSF56112">
    <property type="entry name" value="Protein kinase-like (PK-like)"/>
    <property type="match status" value="1"/>
</dbReference>
<evidence type="ECO:0000259" key="7">
    <source>
        <dbReference type="PROSITE" id="PS50011"/>
    </source>
</evidence>
<dbReference type="PROSITE" id="PS00109">
    <property type="entry name" value="PROTEIN_KINASE_TYR"/>
    <property type="match status" value="1"/>
</dbReference>
<keyword evidence="3" id="KW-0418">Kinase</keyword>
<dbReference type="InterPro" id="IPR000719">
    <property type="entry name" value="Prot_kinase_dom"/>
</dbReference>
<feature type="domain" description="Protein kinase" evidence="7">
    <location>
        <begin position="64"/>
        <end position="324"/>
    </location>
</feature>
<dbReference type="KEGG" id="xba:C7S18_10905"/>
<dbReference type="PANTHER" id="PTHR43289:SF6">
    <property type="entry name" value="SERINE_THREONINE-PROTEIN KINASE NEKL-3"/>
    <property type="match status" value="1"/>
</dbReference>
<feature type="region of interest" description="Disordered" evidence="6">
    <location>
        <begin position="325"/>
        <end position="386"/>
    </location>
</feature>
<name>A0A2P1PS57_9GAMM</name>
<gene>
    <name evidence="8" type="ORF">C7S18_10905</name>
</gene>
<dbReference type="Pfam" id="PF00069">
    <property type="entry name" value="Pkinase"/>
    <property type="match status" value="1"/>
</dbReference>
<evidence type="ECO:0000313" key="9">
    <source>
        <dbReference type="Proteomes" id="UP000241074"/>
    </source>
</evidence>
<dbReference type="PROSITE" id="PS00107">
    <property type="entry name" value="PROTEIN_KINASE_ATP"/>
    <property type="match status" value="1"/>
</dbReference>
<accession>A0A2P1PS57</accession>
<sequence length="861" mass="94035">MFFTSTSCRSATKRVLIDRESRPPERSPNRKSSQKKVIFVGCGHYNRAHSSSKWHATVIQVPGYLIKKEIGVGGMATVYLAVQTSLEREVALKVMNPAMVADATFSKRFMQEARTLASLSHPNIVAVYDVGITPEKLHYFSMQHLPNGDFFQRIKDGVTDQEILRVFAGVARALGYAHQRGFVHRDVAPGNIMYDINNNPVLTDFGIARTVSKTSRITNAGVSVGTSHYMSPEQARGGDVDGRSDIYSMGAACFEALTGNPPYTGEDGFAIAYAHVFEPVPRLPANRTIWQTLIDKAMAKDPGQRFQNTDEFLLELARVEHELTGTHHADPLPRTSQHSTVVMPTPVNATTPMVPSNPDQVPLLDPLPQPKPRAQSGEQAVSESGSKRPWLMISLGMVALLVVAALGLWGLQKFTELPAPTNPDAPLISPLKPESKPKPKPEPSSGEQLDPTEAVPEDENTLAADDPAMALVLNATVVNPIEQNLWLAGNDLKGLRLSQPPGRNAIDRYKLVLKLDANNTRAIEGLQNVAKKFVELADKKLAEGNLSEFMAMGNLALDLADAYDPSGAIRTVVMRPRASLVSKSLDAGRTAEARWDEAAATKAYQQALAIDPTNADAQKGLKRAPTLGKPGFLFLDKANTVTGPELVVVSFGKKRAAVSRAEISVGEFKAFWASSGSRTRALRPSCRDREGGIFSSSKQRTWQSPGFAQSDQQPVVCVNFDDAKGFVDWLSQQTGKRYRLLTAQEWRTLAANSSDGSNCKANLADQSYAGEYRERDALACKDGFVHTAGVKRFEPGKLGLYDMVGNVREWVSDCDTKCDRRLAMGTGWVSTKDQLTPTMSTGFDADTGYNSVGFRVLREID</sequence>
<dbReference type="Gene3D" id="3.30.200.20">
    <property type="entry name" value="Phosphorylase Kinase, domain 1"/>
    <property type="match status" value="1"/>
</dbReference>
<proteinExistence type="predicted"/>
<protein>
    <recommendedName>
        <fullName evidence="7">Protein kinase domain-containing protein</fullName>
    </recommendedName>
</protein>
<feature type="compositionally biased region" description="Polar residues" evidence="6">
    <location>
        <begin position="334"/>
        <end position="354"/>
    </location>
</feature>
<dbReference type="OrthoDB" id="9801841at2"/>
<dbReference type="GO" id="GO:0004713">
    <property type="term" value="F:protein tyrosine kinase activity"/>
    <property type="evidence" value="ECO:0007669"/>
    <property type="project" value="InterPro"/>
</dbReference>
<dbReference type="InterPro" id="IPR020635">
    <property type="entry name" value="Tyr_kinase_cat_dom"/>
</dbReference>
<dbReference type="EMBL" id="CP027860">
    <property type="protein sequence ID" value="AVP97677.1"/>
    <property type="molecule type" value="Genomic_DNA"/>
</dbReference>
<dbReference type="Proteomes" id="UP000241074">
    <property type="component" value="Chromosome"/>
</dbReference>
<dbReference type="SUPFAM" id="SSF56436">
    <property type="entry name" value="C-type lectin-like"/>
    <property type="match status" value="1"/>
</dbReference>
<keyword evidence="1" id="KW-0808">Transferase</keyword>
<dbReference type="InterPro" id="IPR011990">
    <property type="entry name" value="TPR-like_helical_dom_sf"/>
</dbReference>
<feature type="binding site" evidence="5">
    <location>
        <position position="93"/>
    </location>
    <ligand>
        <name>ATP</name>
        <dbReference type="ChEBI" id="CHEBI:30616"/>
    </ligand>
</feature>
<organism evidence="8 9">
    <name type="scientific">Ahniella affigens</name>
    <dbReference type="NCBI Taxonomy" id="2021234"/>
    <lineage>
        <taxon>Bacteria</taxon>
        <taxon>Pseudomonadati</taxon>
        <taxon>Pseudomonadota</taxon>
        <taxon>Gammaproteobacteria</taxon>
        <taxon>Lysobacterales</taxon>
        <taxon>Rhodanobacteraceae</taxon>
        <taxon>Ahniella</taxon>
    </lineage>
</organism>
<reference evidence="8 9" key="1">
    <citation type="submission" date="2018-03" db="EMBL/GenBank/DDBJ databases">
        <title>Ahniella affigens gen. nov., sp. nov., a gammaproteobacterium isolated from sandy soil near a stream.</title>
        <authorList>
            <person name="Ko Y."/>
            <person name="Kim J.-H."/>
        </authorList>
    </citation>
    <scope>NUCLEOTIDE SEQUENCE [LARGE SCALE GENOMIC DNA]</scope>
    <source>
        <strain evidence="8 9">D13</strain>
    </source>
</reference>
<dbReference type="InterPro" id="IPR005532">
    <property type="entry name" value="SUMF_dom"/>
</dbReference>